<dbReference type="PROSITE" id="PS51257">
    <property type="entry name" value="PROKAR_LIPOPROTEIN"/>
    <property type="match status" value="1"/>
</dbReference>
<evidence type="ECO:0008006" key="4">
    <source>
        <dbReference type="Google" id="ProtNLM"/>
    </source>
</evidence>
<dbReference type="STRING" id="1563681.BFP71_09720"/>
<dbReference type="OrthoDB" id="1177023at2"/>
<feature type="chain" id="PRO_5009185115" description="Lipoprotein" evidence="1">
    <location>
        <begin position="25"/>
        <end position="257"/>
    </location>
</feature>
<comment type="caution">
    <text evidence="2">The sequence shown here is derived from an EMBL/GenBank/DDBJ whole genome shotgun (WGS) entry which is preliminary data.</text>
</comment>
<evidence type="ECO:0000313" key="2">
    <source>
        <dbReference type="EMBL" id="OEJ99820.1"/>
    </source>
</evidence>
<accession>A0A1E5SL24</accession>
<dbReference type="AlphaFoldDB" id="A0A1E5SL24"/>
<protein>
    <recommendedName>
        <fullName evidence="4">Lipoprotein</fullName>
    </recommendedName>
</protein>
<dbReference type="EMBL" id="MDGQ01000005">
    <property type="protein sequence ID" value="OEJ99820.1"/>
    <property type="molecule type" value="Genomic_DNA"/>
</dbReference>
<keyword evidence="3" id="KW-1185">Reference proteome</keyword>
<sequence length="257" mass="28830">MQTKTLRYLLLSILLVLVLTSCDTDDSPDTNTLAGYIEASDSDPVNELIACALGGESNALASASHPVSILFLPEGNASEFKYFETTGIDVDNTDFSQYNQTTLNDEPLFGGFLRYFEQSATQNERWGIVTFVRNGAVHYSNPIRIKYSEKPTEFNNALLNIDQTDVLSPIFQWEEGRTPENVIYFHVVSDQNGDLISGTYTTERNWQFYDLSNVVLNINDVAPAPMLMSDSNYTYTMLGVSLDNWVNLVLNTSFDTF</sequence>
<proteinExistence type="predicted"/>
<evidence type="ECO:0000256" key="1">
    <source>
        <dbReference type="SAM" id="SignalP"/>
    </source>
</evidence>
<reference evidence="2 3" key="1">
    <citation type="submission" date="2016-08" db="EMBL/GenBank/DDBJ databases">
        <title>Draft genome of Fabibacter sp. strain SK-8.</title>
        <authorList>
            <person name="Wong S.-K."/>
            <person name="Hamasaki K."/>
            <person name="Yoshizawa S."/>
        </authorList>
    </citation>
    <scope>NUCLEOTIDE SEQUENCE [LARGE SCALE GENOMIC DNA]</scope>
    <source>
        <strain evidence="2 3">SK-8</strain>
    </source>
</reference>
<keyword evidence="1" id="KW-0732">Signal</keyword>
<gene>
    <name evidence="2" type="ORF">BFP71_09720</name>
</gene>
<feature type="signal peptide" evidence="1">
    <location>
        <begin position="1"/>
        <end position="24"/>
    </location>
</feature>
<dbReference type="RefSeq" id="WP_069835283.1">
    <property type="nucleotide sequence ID" value="NZ_MDGQ01000005.1"/>
</dbReference>
<name>A0A1E5SL24_9BACT</name>
<evidence type="ECO:0000313" key="3">
    <source>
        <dbReference type="Proteomes" id="UP000095552"/>
    </source>
</evidence>
<dbReference type="Proteomes" id="UP000095552">
    <property type="component" value="Unassembled WGS sequence"/>
</dbReference>
<organism evidence="2 3">
    <name type="scientific">Roseivirga misakiensis</name>
    <dbReference type="NCBI Taxonomy" id="1563681"/>
    <lineage>
        <taxon>Bacteria</taxon>
        <taxon>Pseudomonadati</taxon>
        <taxon>Bacteroidota</taxon>
        <taxon>Cytophagia</taxon>
        <taxon>Cytophagales</taxon>
        <taxon>Roseivirgaceae</taxon>
        <taxon>Roseivirga</taxon>
    </lineage>
</organism>